<name>A0ABR7MXE2_9FIRM</name>
<dbReference type="EMBL" id="JACRSW010000035">
    <property type="protein sequence ID" value="MBC8558155.1"/>
    <property type="molecule type" value="Genomic_DNA"/>
</dbReference>
<accession>A0ABR7MXE2</accession>
<dbReference type="Proteomes" id="UP000637513">
    <property type="component" value="Unassembled WGS sequence"/>
</dbReference>
<protein>
    <submittedName>
        <fullName evidence="2">Uncharacterized protein</fullName>
    </submittedName>
</protein>
<sequence length="196" mass="23100">MEKLLQYTDFLLAIGVILLWVFLIVLFLSMWIGSKYTKQKFFKAARKSLEFEKNEDILSEIRNDFEVYRKHMFGFKNSSIIELCQELEQKIKLEGDLVVVSKLNKIITSFKDEYKFDDEKMNEVIENVRNKSGKGDARKIREYLIRLNAYTDGILYEKDRHLIDIQDKLTRRKWVSVICGIVGFVGSIASIYSIFK</sequence>
<reference evidence="2 3" key="1">
    <citation type="submission" date="2020-08" db="EMBL/GenBank/DDBJ databases">
        <title>Genome public.</title>
        <authorList>
            <person name="Liu C."/>
            <person name="Sun Q."/>
        </authorList>
    </citation>
    <scope>NUCLEOTIDE SEQUENCE [LARGE SCALE GENOMIC DNA]</scope>
    <source>
        <strain evidence="2 3">BX3</strain>
    </source>
</reference>
<evidence type="ECO:0000256" key="1">
    <source>
        <dbReference type="SAM" id="Phobius"/>
    </source>
</evidence>
<dbReference type="RefSeq" id="WP_249305605.1">
    <property type="nucleotide sequence ID" value="NZ_JACRSW010000035.1"/>
</dbReference>
<keyword evidence="1" id="KW-1133">Transmembrane helix</keyword>
<evidence type="ECO:0000313" key="2">
    <source>
        <dbReference type="EMBL" id="MBC8558155.1"/>
    </source>
</evidence>
<keyword evidence="1" id="KW-0472">Membrane</keyword>
<keyword evidence="3" id="KW-1185">Reference proteome</keyword>
<organism evidence="2 3">
    <name type="scientific">Jutongia hominis</name>
    <dbReference type="NCBI Taxonomy" id="2763664"/>
    <lineage>
        <taxon>Bacteria</taxon>
        <taxon>Bacillati</taxon>
        <taxon>Bacillota</taxon>
        <taxon>Clostridia</taxon>
        <taxon>Lachnospirales</taxon>
        <taxon>Lachnospiraceae</taxon>
        <taxon>Jutongia</taxon>
    </lineage>
</organism>
<proteinExistence type="predicted"/>
<feature type="transmembrane region" description="Helical" evidence="1">
    <location>
        <begin position="12"/>
        <end position="33"/>
    </location>
</feature>
<gene>
    <name evidence="2" type="ORF">H8700_10620</name>
</gene>
<keyword evidence="1" id="KW-0812">Transmembrane</keyword>
<evidence type="ECO:0000313" key="3">
    <source>
        <dbReference type="Proteomes" id="UP000637513"/>
    </source>
</evidence>
<comment type="caution">
    <text evidence="2">The sequence shown here is derived from an EMBL/GenBank/DDBJ whole genome shotgun (WGS) entry which is preliminary data.</text>
</comment>
<feature type="transmembrane region" description="Helical" evidence="1">
    <location>
        <begin position="174"/>
        <end position="195"/>
    </location>
</feature>